<dbReference type="EMBL" id="BX284605">
    <property type="protein sequence ID" value="CCC42206.1"/>
    <property type="molecule type" value="Genomic_DNA"/>
</dbReference>
<sequence>MGQEEFSRDCRNDWKSGGGDCRSDSNCIHSNWENVINHHCSNSSILVADPEFFNFFIKLAQIWCRG</sequence>
<protein>
    <submittedName>
        <fullName evidence="2">Uncharacterized protein</fullName>
    </submittedName>
</protein>
<dbReference type="CTD" id="13218144"/>
<dbReference type="WormBase" id="Y51A2A.16">
    <property type="protein sequence ID" value="CE46221"/>
    <property type="gene ID" value="WBGene00206507"/>
</dbReference>
<organism evidence="2 3">
    <name type="scientific">Caenorhabditis elegans</name>
    <dbReference type="NCBI Taxonomy" id="6239"/>
    <lineage>
        <taxon>Eukaryota</taxon>
        <taxon>Metazoa</taxon>
        <taxon>Ecdysozoa</taxon>
        <taxon>Nematoda</taxon>
        <taxon>Chromadorea</taxon>
        <taxon>Rhabditida</taxon>
        <taxon>Rhabditina</taxon>
        <taxon>Rhabditomorpha</taxon>
        <taxon>Rhabditoidea</taxon>
        <taxon>Rhabditidae</taxon>
        <taxon>Peloderinae</taxon>
        <taxon>Caenorhabditis</taxon>
    </lineage>
</organism>
<dbReference type="HOGENOM" id="CLU_2833504_0_0_1"/>
<accession>F9UKU5</accession>
<proteinExistence type="predicted"/>
<evidence type="ECO:0000313" key="4">
    <source>
        <dbReference type="WormBase" id="Y51A2A.16"/>
    </source>
</evidence>
<feature type="compositionally biased region" description="Basic and acidic residues" evidence="1">
    <location>
        <begin position="1"/>
        <end position="14"/>
    </location>
</feature>
<dbReference type="PaxDb" id="6239-Y51A2A.16"/>
<gene>
    <name evidence="2" type="ORF">CELE_Y51A2A.16</name>
    <name evidence="2 4" type="ORF">Y51A2A.16</name>
</gene>
<dbReference type="AlphaFoldDB" id="F9UKU5"/>
<keyword evidence="3" id="KW-1185">Reference proteome</keyword>
<dbReference type="KEGG" id="cel:CELE_Y51A2A.16"/>
<reference evidence="2 3" key="1">
    <citation type="journal article" date="1998" name="Science">
        <title>Genome sequence of the nematode C. elegans: a platform for investigating biology.</title>
        <authorList>
            <consortium name="The C. elegans sequencing consortium"/>
            <person name="Sulson J.E."/>
            <person name="Waterston R."/>
        </authorList>
    </citation>
    <scope>NUCLEOTIDE SEQUENCE [LARGE SCALE GENOMIC DNA]</scope>
    <source>
        <strain evidence="2 3">Bristol N2</strain>
    </source>
</reference>
<evidence type="ECO:0000256" key="1">
    <source>
        <dbReference type="SAM" id="MobiDB-lite"/>
    </source>
</evidence>
<dbReference type="InParanoid" id="F9UKU5"/>
<dbReference type="GeneID" id="13218144"/>
<evidence type="ECO:0000313" key="2">
    <source>
        <dbReference type="EMBL" id="CCC42206.1"/>
    </source>
</evidence>
<dbReference type="Bgee" id="WBGene00206507">
    <property type="expression patterns" value="Expressed in embryo and 2 other cell types or tissues"/>
</dbReference>
<evidence type="ECO:0000313" key="3">
    <source>
        <dbReference type="Proteomes" id="UP000001940"/>
    </source>
</evidence>
<dbReference type="AGR" id="WB:WBGene00206507"/>
<dbReference type="Proteomes" id="UP000001940">
    <property type="component" value="Chromosome V"/>
</dbReference>
<feature type="region of interest" description="Disordered" evidence="1">
    <location>
        <begin position="1"/>
        <end position="21"/>
    </location>
</feature>
<dbReference type="RefSeq" id="NP_001256794.1">
    <property type="nucleotide sequence ID" value="NM_001269865.1"/>
</dbReference>
<name>F9UKU5_CAEEL</name>